<sequence length="335" mass="37775">MAVDSTSAGARPSHPAVPEEPIDIVAWTAEAAQALGAIHITPPAARPAARGATVTLDIPLDDHVIPRAQSGENGDTTAAQAVRSGYTRRREPLRRDSLKRREALLKGKEGSRQRRRWENDRLLNNPHAQPPLPSDWEVRPQYQFHYVPYSVASYWDKELAARNAARNTKGMKPAVSKEEEAAADALKELRERLKKKRAARNMLEDIEREVRKFVEKWEDKVRKDEQEGVVDPDSEDEQIVFVGRNGQMSDMRTAEEELRKDLMVFDSLVGDRSAAFGRWLVHSIAAYYGLETWSVTTGTPAKREAYIGIKENKMKTGHRNAASRKPLPQPLWSIV</sequence>
<dbReference type="Pfam" id="PF13902">
    <property type="entry name" value="R3H-assoc"/>
    <property type="match status" value="1"/>
</dbReference>
<feature type="compositionally biased region" description="Polar residues" evidence="2">
    <location>
        <begin position="70"/>
        <end position="79"/>
    </location>
</feature>
<keyword evidence="5" id="KW-1185">Reference proteome</keyword>
<dbReference type="InterPro" id="IPR025952">
    <property type="entry name" value="R3H-assoc_dom"/>
</dbReference>
<evidence type="ECO:0000256" key="2">
    <source>
        <dbReference type="SAM" id="MobiDB-lite"/>
    </source>
</evidence>
<feature type="region of interest" description="Disordered" evidence="2">
    <location>
        <begin position="66"/>
        <end position="134"/>
    </location>
</feature>
<dbReference type="EMBL" id="JAJVDC020000251">
    <property type="protein sequence ID" value="KAL1616853.1"/>
    <property type="molecule type" value="Genomic_DNA"/>
</dbReference>
<keyword evidence="1" id="KW-0175">Coiled coil</keyword>
<comment type="caution">
    <text evidence="4">The sequence shown here is derived from an EMBL/GenBank/DDBJ whole genome shotgun (WGS) entry which is preliminary data.</text>
</comment>
<evidence type="ECO:0000313" key="4">
    <source>
        <dbReference type="EMBL" id="KAL1616853.1"/>
    </source>
</evidence>
<feature type="domain" description="R3H-associated N-terminal" evidence="3">
    <location>
        <begin position="90"/>
        <end position="213"/>
    </location>
</feature>
<proteinExistence type="predicted"/>
<evidence type="ECO:0000313" key="5">
    <source>
        <dbReference type="Proteomes" id="UP001521116"/>
    </source>
</evidence>
<dbReference type="Proteomes" id="UP001521116">
    <property type="component" value="Unassembled WGS sequence"/>
</dbReference>
<dbReference type="PANTHER" id="PTHR32019">
    <property type="entry name" value="R3H DOMAIN-CONTAINING PROTEIN 4"/>
    <property type="match status" value="1"/>
</dbReference>
<accession>A0ABR3SC80</accession>
<dbReference type="SUPFAM" id="SSF82708">
    <property type="entry name" value="R3H domain"/>
    <property type="match status" value="1"/>
</dbReference>
<evidence type="ECO:0000256" key="1">
    <source>
        <dbReference type="SAM" id="Coils"/>
    </source>
</evidence>
<organism evidence="4 5">
    <name type="scientific">Neofusicoccum ribis</name>
    <dbReference type="NCBI Taxonomy" id="45134"/>
    <lineage>
        <taxon>Eukaryota</taxon>
        <taxon>Fungi</taxon>
        <taxon>Dikarya</taxon>
        <taxon>Ascomycota</taxon>
        <taxon>Pezizomycotina</taxon>
        <taxon>Dothideomycetes</taxon>
        <taxon>Dothideomycetes incertae sedis</taxon>
        <taxon>Botryosphaeriales</taxon>
        <taxon>Botryosphaeriaceae</taxon>
        <taxon>Neofusicoccum</taxon>
    </lineage>
</organism>
<feature type="coiled-coil region" evidence="1">
    <location>
        <begin position="176"/>
        <end position="216"/>
    </location>
</feature>
<feature type="compositionally biased region" description="Basic and acidic residues" evidence="2">
    <location>
        <begin position="88"/>
        <end position="121"/>
    </location>
</feature>
<protein>
    <recommendedName>
        <fullName evidence="3">R3H-associated N-terminal domain-containing protein</fullName>
    </recommendedName>
</protein>
<reference evidence="4 5" key="1">
    <citation type="submission" date="2024-02" db="EMBL/GenBank/DDBJ databases">
        <title>De novo assembly and annotation of 12 fungi associated with fruit tree decline syndrome in Ontario, Canada.</title>
        <authorList>
            <person name="Sulman M."/>
            <person name="Ellouze W."/>
            <person name="Ilyukhin E."/>
        </authorList>
    </citation>
    <scope>NUCLEOTIDE SEQUENCE [LARGE SCALE GENOMIC DNA]</scope>
    <source>
        <strain evidence="4 5">M1-105</strain>
    </source>
</reference>
<gene>
    <name evidence="4" type="ORF">SLS56_011245</name>
</gene>
<name>A0ABR3SC80_9PEZI</name>
<dbReference type="InterPro" id="IPR036867">
    <property type="entry name" value="R3H_dom_sf"/>
</dbReference>
<dbReference type="InterPro" id="IPR039629">
    <property type="entry name" value="R3HDM4"/>
</dbReference>
<dbReference type="PANTHER" id="PTHR32019:SF2">
    <property type="entry name" value="R3H DOMAIN-CONTAINING PROTEIN 4"/>
    <property type="match status" value="1"/>
</dbReference>
<evidence type="ECO:0000259" key="3">
    <source>
        <dbReference type="Pfam" id="PF13902"/>
    </source>
</evidence>